<proteinExistence type="predicted"/>
<evidence type="ECO:0000313" key="2">
    <source>
        <dbReference type="Proteomes" id="UP000295391"/>
    </source>
</evidence>
<accession>A0A4R6VMY7</accession>
<dbReference type="EMBL" id="SNYR01000002">
    <property type="protein sequence ID" value="TDQ63556.1"/>
    <property type="molecule type" value="Genomic_DNA"/>
</dbReference>
<dbReference type="RefSeq" id="WP_133572234.1">
    <property type="nucleotide sequence ID" value="NZ_SNYR01000002.1"/>
</dbReference>
<dbReference type="Proteomes" id="UP000295391">
    <property type="component" value="Unassembled WGS sequence"/>
</dbReference>
<protein>
    <recommendedName>
        <fullName evidence="3">Calcineurin-like phosphoesterase family protein</fullName>
    </recommendedName>
</protein>
<dbReference type="InterPro" id="IPR029052">
    <property type="entry name" value="Metallo-depent_PP-like"/>
</dbReference>
<sequence length="348" mass="39886">MADNTLSDETLRASLQAIDTFSSLRQASIKTGISRSTLRRHKELAAARGVTLQGPKPEFDELPPLSEDAAELIQTLAKRSRKRKAHWQAHKWRRVRVKTNEPFAITWFTDVHLGDNGCDYDTLVKHLEMTAQTPYAYSAFMGDASNNWPTNGRLAKKWADQETSREQERQLVDWFLHHSSQDWLFWVLGNHDVWEGGESILRRINAGFVPMHDWRAQFILECGNKREVKLDVSHNFKGHSQWNTLHAETKEAKMGEGAHFYFSGHKHEAALHFEEFAQRGTSSWLMRCRGYKECDEYAHRGQFPEQTGGNAGITIIDPNTANTNPIVHATLDLEQGLDYLTFLRRKAA</sequence>
<evidence type="ECO:0000313" key="1">
    <source>
        <dbReference type="EMBL" id="TDQ63556.1"/>
    </source>
</evidence>
<comment type="caution">
    <text evidence="1">The sequence shown here is derived from an EMBL/GenBank/DDBJ whole genome shotgun (WGS) entry which is preliminary data.</text>
</comment>
<keyword evidence="2" id="KW-1185">Reference proteome</keyword>
<dbReference type="OrthoDB" id="9067438at2"/>
<evidence type="ECO:0008006" key="3">
    <source>
        <dbReference type="Google" id="ProtNLM"/>
    </source>
</evidence>
<reference evidence="1 2" key="1">
    <citation type="submission" date="2019-03" db="EMBL/GenBank/DDBJ databases">
        <title>Genomic Encyclopedia of Type Strains, Phase III (KMG-III): the genomes of soil and plant-associated and newly described type strains.</title>
        <authorList>
            <person name="Whitman W."/>
        </authorList>
    </citation>
    <scope>NUCLEOTIDE SEQUENCE [LARGE SCALE GENOMIC DNA]</scope>
    <source>
        <strain evidence="1 2">CGMCC 1.7002</strain>
    </source>
</reference>
<gene>
    <name evidence="1" type="ORF">ATL17_1562</name>
</gene>
<dbReference type="AlphaFoldDB" id="A0A4R6VMY7"/>
<organism evidence="1 2">
    <name type="scientific">Maritalea mobilis</name>
    <dbReference type="NCBI Taxonomy" id="483324"/>
    <lineage>
        <taxon>Bacteria</taxon>
        <taxon>Pseudomonadati</taxon>
        <taxon>Pseudomonadota</taxon>
        <taxon>Alphaproteobacteria</taxon>
        <taxon>Hyphomicrobiales</taxon>
        <taxon>Devosiaceae</taxon>
        <taxon>Maritalea</taxon>
    </lineage>
</organism>
<name>A0A4R6VMY7_9HYPH</name>
<dbReference type="SUPFAM" id="SSF56300">
    <property type="entry name" value="Metallo-dependent phosphatases"/>
    <property type="match status" value="1"/>
</dbReference>